<feature type="region of interest" description="Disordered" evidence="12">
    <location>
        <begin position="312"/>
        <end position="340"/>
    </location>
</feature>
<keyword evidence="9" id="KW-0406">Ion transport</keyword>
<evidence type="ECO:0000313" key="16">
    <source>
        <dbReference type="Proteomes" id="UP001178508"/>
    </source>
</evidence>
<dbReference type="PANTHER" id="PTHR11003:SF59">
    <property type="entry name" value="POTASSIUM CHANNEL SUBFAMILY K MEMBER 1"/>
    <property type="match status" value="1"/>
</dbReference>
<evidence type="ECO:0000256" key="6">
    <source>
        <dbReference type="ARBA" id="ARBA00022826"/>
    </source>
</evidence>
<dbReference type="Pfam" id="PF07885">
    <property type="entry name" value="Ion_trans_2"/>
    <property type="match status" value="2"/>
</dbReference>
<name>A0AAV1HKU5_XYRNO</name>
<evidence type="ECO:0000256" key="3">
    <source>
        <dbReference type="ARBA" id="ARBA00022448"/>
    </source>
</evidence>
<evidence type="ECO:0000313" key="15">
    <source>
        <dbReference type="EMBL" id="CAJ1086496.1"/>
    </source>
</evidence>
<evidence type="ECO:0000256" key="12">
    <source>
        <dbReference type="SAM" id="MobiDB-lite"/>
    </source>
</evidence>
<dbReference type="EMBL" id="OY660886">
    <property type="protein sequence ID" value="CAJ1086496.1"/>
    <property type="molecule type" value="Genomic_DNA"/>
</dbReference>
<comment type="subcellular location">
    <subcellularLocation>
        <location evidence="1">Membrane</location>
        <topology evidence="1">Multi-pass membrane protein</topology>
    </subcellularLocation>
</comment>
<dbReference type="GO" id="GO:0015271">
    <property type="term" value="F:outward rectifier potassium channel activity"/>
    <property type="evidence" value="ECO:0007669"/>
    <property type="project" value="TreeGrafter"/>
</dbReference>
<evidence type="ECO:0000259" key="14">
    <source>
        <dbReference type="Pfam" id="PF07885"/>
    </source>
</evidence>
<dbReference type="PRINTS" id="PR01095">
    <property type="entry name" value="TASKCHANNEL"/>
</dbReference>
<organism evidence="15 16">
    <name type="scientific">Xyrichtys novacula</name>
    <name type="common">Pearly razorfish</name>
    <name type="synonym">Hemipteronotus novacula</name>
    <dbReference type="NCBI Taxonomy" id="13765"/>
    <lineage>
        <taxon>Eukaryota</taxon>
        <taxon>Metazoa</taxon>
        <taxon>Chordata</taxon>
        <taxon>Craniata</taxon>
        <taxon>Vertebrata</taxon>
        <taxon>Euteleostomi</taxon>
        <taxon>Actinopterygii</taxon>
        <taxon>Neopterygii</taxon>
        <taxon>Teleostei</taxon>
        <taxon>Neoteleostei</taxon>
        <taxon>Acanthomorphata</taxon>
        <taxon>Eupercaria</taxon>
        <taxon>Labriformes</taxon>
        <taxon>Labridae</taxon>
        <taxon>Xyrichtys</taxon>
    </lineage>
</organism>
<evidence type="ECO:0000256" key="5">
    <source>
        <dbReference type="ARBA" id="ARBA00022692"/>
    </source>
</evidence>
<evidence type="ECO:0000256" key="13">
    <source>
        <dbReference type="SAM" id="Phobius"/>
    </source>
</evidence>
<keyword evidence="5 13" id="KW-0812">Transmembrane</keyword>
<keyword evidence="16" id="KW-1185">Reference proteome</keyword>
<gene>
    <name evidence="15" type="ORF">XNOV1_A028149</name>
</gene>
<evidence type="ECO:0000256" key="11">
    <source>
        <dbReference type="ARBA" id="ARBA00023303"/>
    </source>
</evidence>
<keyword evidence="11 15" id="KW-0407">Ion channel</keyword>
<evidence type="ECO:0000256" key="10">
    <source>
        <dbReference type="ARBA" id="ARBA00023136"/>
    </source>
</evidence>
<keyword evidence="3" id="KW-0813">Transport</keyword>
<evidence type="ECO:0000256" key="7">
    <source>
        <dbReference type="ARBA" id="ARBA00022958"/>
    </source>
</evidence>
<dbReference type="GO" id="GO:0030322">
    <property type="term" value="P:stabilization of membrane potential"/>
    <property type="evidence" value="ECO:0007669"/>
    <property type="project" value="TreeGrafter"/>
</dbReference>
<evidence type="ECO:0000256" key="8">
    <source>
        <dbReference type="ARBA" id="ARBA00022989"/>
    </source>
</evidence>
<protein>
    <submittedName>
        <fullName evidence="15">Potassium channel subfamily K member 1</fullName>
    </submittedName>
</protein>
<keyword evidence="7" id="KW-0630">Potassium</keyword>
<feature type="domain" description="Potassium channel" evidence="14">
    <location>
        <begin position="186"/>
        <end position="262"/>
    </location>
</feature>
<reference evidence="15" key="1">
    <citation type="submission" date="2023-08" db="EMBL/GenBank/DDBJ databases">
        <authorList>
            <person name="Alioto T."/>
            <person name="Alioto T."/>
            <person name="Gomez Garrido J."/>
        </authorList>
    </citation>
    <scope>NUCLEOTIDE SEQUENCE</scope>
</reference>
<dbReference type="GO" id="GO:0022841">
    <property type="term" value="F:potassium ion leak channel activity"/>
    <property type="evidence" value="ECO:0007669"/>
    <property type="project" value="TreeGrafter"/>
</dbReference>
<evidence type="ECO:0000256" key="4">
    <source>
        <dbReference type="ARBA" id="ARBA00022538"/>
    </source>
</evidence>
<comment type="similarity">
    <text evidence="2">Belongs to the two pore domain potassium channel (TC 1.A.1.8) family.</text>
</comment>
<evidence type="ECO:0000256" key="2">
    <source>
        <dbReference type="ARBA" id="ARBA00006666"/>
    </source>
</evidence>
<dbReference type="InterPro" id="IPR013099">
    <property type="entry name" value="K_chnl_dom"/>
</dbReference>
<dbReference type="PANTHER" id="PTHR11003">
    <property type="entry name" value="POTASSIUM CHANNEL, SUBFAMILY K"/>
    <property type="match status" value="1"/>
</dbReference>
<keyword evidence="4" id="KW-0633">Potassium transport</keyword>
<feature type="transmembrane region" description="Helical" evidence="13">
    <location>
        <begin position="124"/>
        <end position="143"/>
    </location>
</feature>
<feature type="compositionally biased region" description="Polar residues" evidence="12">
    <location>
        <begin position="312"/>
        <end position="326"/>
    </location>
</feature>
<dbReference type="Gene3D" id="1.10.287.70">
    <property type="match status" value="1"/>
</dbReference>
<feature type="domain" description="Potassium channel" evidence="14">
    <location>
        <begin position="96"/>
        <end position="148"/>
    </location>
</feature>
<keyword evidence="8 13" id="KW-1133">Transmembrane helix</keyword>
<keyword evidence="6" id="KW-0631">Potassium channel</keyword>
<keyword evidence="10 13" id="KW-0472">Membrane</keyword>
<dbReference type="SUPFAM" id="SSF81324">
    <property type="entry name" value="Voltage-gated potassium channels"/>
    <property type="match status" value="2"/>
</dbReference>
<feature type="compositionally biased region" description="Basic and acidic residues" evidence="12">
    <location>
        <begin position="327"/>
        <end position="340"/>
    </location>
</feature>
<evidence type="ECO:0000256" key="1">
    <source>
        <dbReference type="ARBA" id="ARBA00004141"/>
    </source>
</evidence>
<dbReference type="InterPro" id="IPR003092">
    <property type="entry name" value="2pore_dom_K_chnl_TASK"/>
</dbReference>
<feature type="transmembrane region" description="Helical" evidence="13">
    <location>
        <begin position="12"/>
        <end position="38"/>
    </location>
</feature>
<proteinExistence type="inferred from homology"/>
<accession>A0AAV1HKU5</accession>
<dbReference type="AlphaFoldDB" id="A0AAV1HKU5"/>
<dbReference type="GO" id="GO:0005886">
    <property type="term" value="C:plasma membrane"/>
    <property type="evidence" value="ECO:0007669"/>
    <property type="project" value="TreeGrafter"/>
</dbReference>
<feature type="transmembrane region" description="Helical" evidence="13">
    <location>
        <begin position="175"/>
        <end position="200"/>
    </location>
</feature>
<dbReference type="Proteomes" id="UP001178508">
    <property type="component" value="Chromosome 23"/>
</dbReference>
<sequence>MARLLASLGLFIRVNAFFFLLLCYLLFILLGAIVFSAVEQPMEEELRAEVEEVWSSFLRENPCVEEEKLKDVLRGTLSAYQRDVPVLKEEEEEGHSGFTSSLYFVIVTLTTMGSDSYTPKSDEAKLFCIFYCTLGIPLTLFLLTLSSNLLLPILTHAPIHYLHTLWGLPHAQAALLHAVFLFLLVLCLLFLVPALLVFLLEPNWSFLDSLFFCFLTLSTVGQGGDALGRTWSSGAKETLELLTTCYLVVGLVVLLTCKDTLLQVPQVCAVLRLLSGPQYSELEGFHLNELTLNDCEEEPQYSQSICTISSTPLHLSGPSPDNQTTDIDLHRTRTTADKTS</sequence>
<dbReference type="InterPro" id="IPR003280">
    <property type="entry name" value="2pore_dom_K_chnl"/>
</dbReference>
<evidence type="ECO:0000256" key="9">
    <source>
        <dbReference type="ARBA" id="ARBA00023065"/>
    </source>
</evidence>